<sequence>MNDSLPCDHKELICKENKNETKNVIAYCSSTNEVVFNMMLIKNGKWKWLFDCNKFDYWLPIPELPK</sequence>
<accession>A0ABZ0Z281</accession>
<evidence type="ECO:0000313" key="1">
    <source>
        <dbReference type="EMBL" id="WQJ52781.1"/>
    </source>
</evidence>
<protein>
    <recommendedName>
        <fullName evidence="3">DUF551 domain-containing protein</fullName>
    </recommendedName>
</protein>
<name>A0ABZ0Z281_9CAUD</name>
<dbReference type="EMBL" id="OR769222">
    <property type="protein sequence ID" value="WQJ52781.1"/>
    <property type="molecule type" value="Genomic_DNA"/>
</dbReference>
<proteinExistence type="predicted"/>
<reference evidence="1 2" key="1">
    <citation type="submission" date="2023-11" db="EMBL/GenBank/DDBJ databases">
        <authorList>
            <person name="Cook R."/>
            <person name="Crisci M."/>
            <person name="Pye H."/>
            <person name="Adriaenssens E."/>
            <person name="Santini J."/>
        </authorList>
    </citation>
    <scope>NUCLEOTIDE SEQUENCE [LARGE SCALE GENOMIC DNA]</scope>
    <source>
        <strain evidence="1">Lak_Megaphage_RVC_JS4_GC31</strain>
    </source>
</reference>
<dbReference type="Proteomes" id="UP001349343">
    <property type="component" value="Segment"/>
</dbReference>
<organism evidence="1 2">
    <name type="scientific">phage Lak_Megaphage_RVC_JS4_GC31</name>
    <dbReference type="NCBI Taxonomy" id="3109228"/>
    <lineage>
        <taxon>Viruses</taxon>
        <taxon>Duplodnaviria</taxon>
        <taxon>Heunggongvirae</taxon>
        <taxon>Uroviricota</taxon>
        <taxon>Caudoviricetes</taxon>
        <taxon>Caudoviricetes code 15 clade</taxon>
    </lineage>
</organism>
<evidence type="ECO:0000313" key="2">
    <source>
        <dbReference type="Proteomes" id="UP001349343"/>
    </source>
</evidence>
<evidence type="ECO:0008006" key="3">
    <source>
        <dbReference type="Google" id="ProtNLM"/>
    </source>
</evidence>
<keyword evidence="2" id="KW-1185">Reference proteome</keyword>